<name>A0ABR4R2S9_9BORD</name>
<keyword evidence="3 6" id="KW-0812">Transmembrane</keyword>
<feature type="transmembrane region" description="Helical" evidence="6">
    <location>
        <begin position="159"/>
        <end position="178"/>
    </location>
</feature>
<feature type="domain" description="EamA" evidence="7">
    <location>
        <begin position="22"/>
        <end position="146"/>
    </location>
</feature>
<evidence type="ECO:0000256" key="1">
    <source>
        <dbReference type="ARBA" id="ARBA00004651"/>
    </source>
</evidence>
<dbReference type="Proteomes" id="UP000025748">
    <property type="component" value="Unassembled WGS sequence"/>
</dbReference>
<dbReference type="Pfam" id="PF00892">
    <property type="entry name" value="EamA"/>
    <property type="match status" value="2"/>
</dbReference>
<dbReference type="InterPro" id="IPR000620">
    <property type="entry name" value="EamA_dom"/>
</dbReference>
<feature type="transmembrane region" description="Helical" evidence="6">
    <location>
        <begin position="221"/>
        <end position="239"/>
    </location>
</feature>
<comment type="subcellular location">
    <subcellularLocation>
        <location evidence="1">Cell membrane</location>
        <topology evidence="1">Multi-pass membrane protein</topology>
    </subcellularLocation>
</comment>
<comment type="caution">
    <text evidence="8">The sequence shown here is derived from an EMBL/GenBank/DDBJ whole genome shotgun (WGS) entry which is preliminary data.</text>
</comment>
<keyword evidence="9" id="KW-1185">Reference proteome</keyword>
<protein>
    <submittedName>
        <fullName evidence="8">EamA-like transporter family protein</fullName>
    </submittedName>
</protein>
<evidence type="ECO:0000259" key="7">
    <source>
        <dbReference type="Pfam" id="PF00892"/>
    </source>
</evidence>
<feature type="transmembrane region" description="Helical" evidence="6">
    <location>
        <begin position="47"/>
        <end position="66"/>
    </location>
</feature>
<feature type="domain" description="EamA" evidence="7">
    <location>
        <begin position="160"/>
        <end position="290"/>
    </location>
</feature>
<evidence type="ECO:0000256" key="2">
    <source>
        <dbReference type="ARBA" id="ARBA00022475"/>
    </source>
</evidence>
<feature type="transmembrane region" description="Helical" evidence="6">
    <location>
        <begin position="107"/>
        <end position="126"/>
    </location>
</feature>
<dbReference type="EMBL" id="JHEM01000010">
    <property type="protein sequence ID" value="KCB24728.1"/>
    <property type="molecule type" value="Genomic_DNA"/>
</dbReference>
<reference evidence="8 9" key="1">
    <citation type="submission" date="2014-03" db="EMBL/GenBank/DDBJ databases">
        <title>Genome sequence of Bordetella hinzii.</title>
        <authorList>
            <person name="Register K."/>
            <person name="Harvill E."/>
            <person name="Goodfield L.L."/>
            <person name="Ivanov Y.V."/>
            <person name="Meyer J.A."/>
            <person name="Muse S.J."/>
            <person name="Jacobs N."/>
            <person name="Bendor L."/>
            <person name="Smallridge W.E."/>
            <person name="Brinkac L.M."/>
            <person name="Sanka R."/>
            <person name="Kim M."/>
            <person name="Losada L."/>
        </authorList>
    </citation>
    <scope>NUCLEOTIDE SEQUENCE [LARGE SCALE GENOMIC DNA]</scope>
    <source>
        <strain evidence="8 9">OH87 BAL007II</strain>
    </source>
</reference>
<dbReference type="InterPro" id="IPR051258">
    <property type="entry name" value="Diverse_Substrate_Transporter"/>
</dbReference>
<feature type="transmembrane region" description="Helical" evidence="6">
    <location>
        <begin position="21"/>
        <end position="41"/>
    </location>
</feature>
<feature type="transmembrane region" description="Helical" evidence="6">
    <location>
        <begin position="275"/>
        <end position="293"/>
    </location>
</feature>
<proteinExistence type="predicted"/>
<evidence type="ECO:0000256" key="4">
    <source>
        <dbReference type="ARBA" id="ARBA00022989"/>
    </source>
</evidence>
<organism evidence="8 9">
    <name type="scientific">Bordetella hinzii OH87 BAL007II</name>
    <dbReference type="NCBI Taxonomy" id="1331262"/>
    <lineage>
        <taxon>Bacteria</taxon>
        <taxon>Pseudomonadati</taxon>
        <taxon>Pseudomonadota</taxon>
        <taxon>Betaproteobacteria</taxon>
        <taxon>Burkholderiales</taxon>
        <taxon>Alcaligenaceae</taxon>
        <taxon>Bordetella</taxon>
    </lineage>
</organism>
<dbReference type="PANTHER" id="PTHR42920">
    <property type="entry name" value="OS03G0707200 PROTEIN-RELATED"/>
    <property type="match status" value="1"/>
</dbReference>
<keyword evidence="2" id="KW-1003">Cell membrane</keyword>
<evidence type="ECO:0000313" key="8">
    <source>
        <dbReference type="EMBL" id="KCB24728.1"/>
    </source>
</evidence>
<dbReference type="SUPFAM" id="SSF103481">
    <property type="entry name" value="Multidrug resistance efflux transporter EmrE"/>
    <property type="match status" value="2"/>
</dbReference>
<keyword evidence="5 6" id="KW-0472">Membrane</keyword>
<sequence length="306" mass="32770">MPRRLSILRATMRTSSSRLPEFALVLITMVWGGTFLLVQLAMQYSGALFFVGCRFAAAALAVGLLSWRILPGMTRRDLLAGMAIGAMIALGYGLQTMGLRHIPSSESGLLTGLYVPLVPLLQWLFWRRRPHAMCLAGALCAFAGLSCFAGGGFSLSFSYGQVLTLLGAFAIALEIVLISHFAPRVDLRRVTVAQLGFAALFAFLLMPVAGELDIPPFSWPLLGLAAGLGMASAAIQATMNWAQKTVEPSRAAIIYAGEPIWAAVFGRMAGERLPALALLGGALIVLGIIVSELRPRWLRARRAAGQ</sequence>
<feature type="transmembrane region" description="Helical" evidence="6">
    <location>
        <begin position="190"/>
        <end position="209"/>
    </location>
</feature>
<dbReference type="InterPro" id="IPR037185">
    <property type="entry name" value="EmrE-like"/>
</dbReference>
<keyword evidence="4 6" id="KW-1133">Transmembrane helix</keyword>
<gene>
    <name evidence="8" type="ORF">L544_0767</name>
</gene>
<evidence type="ECO:0000256" key="5">
    <source>
        <dbReference type="ARBA" id="ARBA00023136"/>
    </source>
</evidence>
<evidence type="ECO:0000256" key="3">
    <source>
        <dbReference type="ARBA" id="ARBA00022692"/>
    </source>
</evidence>
<dbReference type="PANTHER" id="PTHR42920:SF5">
    <property type="entry name" value="EAMA DOMAIN-CONTAINING PROTEIN"/>
    <property type="match status" value="1"/>
</dbReference>
<feature type="transmembrane region" description="Helical" evidence="6">
    <location>
        <begin position="78"/>
        <end position="95"/>
    </location>
</feature>
<feature type="transmembrane region" description="Helical" evidence="6">
    <location>
        <begin position="133"/>
        <end position="153"/>
    </location>
</feature>
<evidence type="ECO:0000256" key="6">
    <source>
        <dbReference type="SAM" id="Phobius"/>
    </source>
</evidence>
<feature type="transmembrane region" description="Helical" evidence="6">
    <location>
        <begin position="251"/>
        <end position="269"/>
    </location>
</feature>
<evidence type="ECO:0000313" key="9">
    <source>
        <dbReference type="Proteomes" id="UP000025748"/>
    </source>
</evidence>
<accession>A0ABR4R2S9</accession>